<dbReference type="GO" id="GO:0045490">
    <property type="term" value="P:pectin catabolic process"/>
    <property type="evidence" value="ECO:0007669"/>
    <property type="project" value="UniProtKB-UniPathway"/>
</dbReference>
<dbReference type="Gene3D" id="2.160.20.10">
    <property type="entry name" value="Single-stranded right-handed beta-helix, Pectin lyase-like"/>
    <property type="match status" value="1"/>
</dbReference>
<dbReference type="Pfam" id="PF01095">
    <property type="entry name" value="Pectinesterase"/>
    <property type="match status" value="1"/>
</dbReference>
<evidence type="ECO:0000313" key="9">
    <source>
        <dbReference type="EMBL" id="BBG95898.1"/>
    </source>
</evidence>
<evidence type="ECO:0000256" key="1">
    <source>
        <dbReference type="ARBA" id="ARBA00004191"/>
    </source>
</evidence>
<feature type="domain" description="Pectinesterase catalytic" evidence="8">
    <location>
        <begin position="13"/>
        <end position="72"/>
    </location>
</feature>
<keyword evidence="5" id="KW-0964">Secreted</keyword>
<keyword evidence="6" id="KW-0378">Hydrolase</keyword>
<evidence type="ECO:0000256" key="3">
    <source>
        <dbReference type="ARBA" id="ARBA00008891"/>
    </source>
</evidence>
<dbReference type="InterPro" id="IPR011050">
    <property type="entry name" value="Pectin_lyase_fold/virulence"/>
</dbReference>
<gene>
    <name evidence="9" type="ORF">Prudu_004557</name>
</gene>
<evidence type="ECO:0000256" key="4">
    <source>
        <dbReference type="ARBA" id="ARBA00013229"/>
    </source>
</evidence>
<comment type="similarity">
    <text evidence="3">Belongs to the pectinesterase family.</text>
</comment>
<dbReference type="GO" id="GO:0042545">
    <property type="term" value="P:cell wall modification"/>
    <property type="evidence" value="ECO:0007669"/>
    <property type="project" value="InterPro"/>
</dbReference>
<keyword evidence="7" id="KW-0063">Aspartyl esterase</keyword>
<dbReference type="UniPathway" id="UPA00545">
    <property type="reaction ID" value="UER00823"/>
</dbReference>
<comment type="pathway">
    <text evidence="2">Glycan metabolism; pectin degradation; 2-dehydro-3-deoxy-D-gluconate from pectin: step 1/5.</text>
</comment>
<dbReference type="EC" id="3.1.1.11" evidence="4"/>
<dbReference type="EMBL" id="AP019297">
    <property type="protein sequence ID" value="BBG95898.1"/>
    <property type="molecule type" value="Genomic_DNA"/>
</dbReference>
<dbReference type="AlphaFoldDB" id="A0A4Y1QVQ8"/>
<keyword evidence="5" id="KW-0134">Cell wall</keyword>
<dbReference type="PANTHER" id="PTHR31321">
    <property type="entry name" value="ACYL-COA THIOESTER HYDROLASE YBHC-RELATED"/>
    <property type="match status" value="1"/>
</dbReference>
<dbReference type="GO" id="GO:0016829">
    <property type="term" value="F:lyase activity"/>
    <property type="evidence" value="ECO:0007669"/>
    <property type="project" value="UniProtKB-KW"/>
</dbReference>
<evidence type="ECO:0000256" key="7">
    <source>
        <dbReference type="ARBA" id="ARBA00023085"/>
    </source>
</evidence>
<keyword evidence="9" id="KW-0456">Lyase</keyword>
<dbReference type="InterPro" id="IPR000070">
    <property type="entry name" value="Pectinesterase_cat"/>
</dbReference>
<evidence type="ECO:0000259" key="8">
    <source>
        <dbReference type="Pfam" id="PF01095"/>
    </source>
</evidence>
<evidence type="ECO:0000256" key="2">
    <source>
        <dbReference type="ARBA" id="ARBA00005184"/>
    </source>
</evidence>
<accession>A0A4Y1QVQ8</accession>
<evidence type="ECO:0000256" key="6">
    <source>
        <dbReference type="ARBA" id="ARBA00022801"/>
    </source>
</evidence>
<dbReference type="InterPro" id="IPR012334">
    <property type="entry name" value="Pectin_lyas_fold"/>
</dbReference>
<proteinExistence type="inferred from homology"/>
<dbReference type="PANTHER" id="PTHR31321:SF87">
    <property type="entry name" value="PECTINESTERASE 63-RELATED"/>
    <property type="match status" value="1"/>
</dbReference>
<dbReference type="SUPFAM" id="SSF51126">
    <property type="entry name" value="Pectin lyase-like"/>
    <property type="match status" value="1"/>
</dbReference>
<dbReference type="GO" id="GO:0030599">
    <property type="term" value="F:pectinesterase activity"/>
    <property type="evidence" value="ECO:0007669"/>
    <property type="project" value="UniProtKB-EC"/>
</dbReference>
<sequence>MRNNTELHVLDNGITFITTQARDSTSENNGYSFVHCKITGIGSNTYLGRAWRTSPMVVYAYTSMFEIINPAG</sequence>
<evidence type="ECO:0000256" key="5">
    <source>
        <dbReference type="ARBA" id="ARBA00022512"/>
    </source>
</evidence>
<name>A0A4Y1QVQ8_PRUDU</name>
<organism evidence="9">
    <name type="scientific">Prunus dulcis</name>
    <name type="common">Almond</name>
    <name type="synonym">Amygdalus dulcis</name>
    <dbReference type="NCBI Taxonomy" id="3755"/>
    <lineage>
        <taxon>Eukaryota</taxon>
        <taxon>Viridiplantae</taxon>
        <taxon>Streptophyta</taxon>
        <taxon>Embryophyta</taxon>
        <taxon>Tracheophyta</taxon>
        <taxon>Spermatophyta</taxon>
        <taxon>Magnoliopsida</taxon>
        <taxon>eudicotyledons</taxon>
        <taxon>Gunneridae</taxon>
        <taxon>Pentapetalae</taxon>
        <taxon>rosids</taxon>
        <taxon>fabids</taxon>
        <taxon>Rosales</taxon>
        <taxon>Rosaceae</taxon>
        <taxon>Amygdaloideae</taxon>
        <taxon>Amygdaleae</taxon>
        <taxon>Prunus</taxon>
    </lineage>
</organism>
<protein>
    <recommendedName>
        <fullName evidence="4">pectinesterase</fullName>
        <ecNumber evidence="4">3.1.1.11</ecNumber>
    </recommendedName>
</protein>
<reference evidence="9" key="1">
    <citation type="journal article" date="2019" name="Science">
        <title>Mutation of a bHLH transcription factor allowed almond domestication.</title>
        <authorList>
            <person name="Sanchez-Perez R."/>
            <person name="Pavan S."/>
            <person name="Mazzeo R."/>
            <person name="Moldovan C."/>
            <person name="Aiese Cigliano R."/>
            <person name="Del Cueto J."/>
            <person name="Ricciardi F."/>
            <person name="Lotti C."/>
            <person name="Ricciardi L."/>
            <person name="Dicenta F."/>
            <person name="Lopez-Marques R.L."/>
            <person name="Lindberg Moller B."/>
        </authorList>
    </citation>
    <scope>NUCLEOTIDE SEQUENCE</scope>
</reference>
<comment type="subcellular location">
    <subcellularLocation>
        <location evidence="1">Secreted</location>
        <location evidence="1">Cell wall</location>
    </subcellularLocation>
</comment>